<dbReference type="InterPro" id="IPR055975">
    <property type="entry name" value="DUF7553"/>
</dbReference>
<dbReference type="OrthoDB" id="235242at2157"/>
<keyword evidence="2" id="KW-1185">Reference proteome</keyword>
<gene>
    <name evidence="1" type="ORF">EI982_03950</name>
</gene>
<organism evidence="1 2">
    <name type="scientific">Haloplanus rallus</name>
    <dbReference type="NCBI Taxonomy" id="1816183"/>
    <lineage>
        <taxon>Archaea</taxon>
        <taxon>Methanobacteriati</taxon>
        <taxon>Methanobacteriota</taxon>
        <taxon>Stenosarchaea group</taxon>
        <taxon>Halobacteria</taxon>
        <taxon>Halobacteriales</taxon>
        <taxon>Haloferacaceae</taxon>
        <taxon>Haloplanus</taxon>
    </lineage>
</organism>
<dbReference type="RefSeq" id="WP_157688227.1">
    <property type="nucleotide sequence ID" value="NZ_CP034345.1"/>
</dbReference>
<reference evidence="1 2" key="1">
    <citation type="submission" date="2018-12" db="EMBL/GenBank/DDBJ databases">
        <title>Complete genome sequence of Haloplanus rallus MBLA0036.</title>
        <authorList>
            <person name="Nam Y.-d."/>
            <person name="Kang J."/>
            <person name="Chung W.-H."/>
            <person name="Park Y.S."/>
        </authorList>
    </citation>
    <scope>NUCLEOTIDE SEQUENCE [LARGE SCALE GENOMIC DNA]</scope>
    <source>
        <strain evidence="1 2">MBLA0036</strain>
    </source>
</reference>
<dbReference type="KEGG" id="hra:EI982_03950"/>
<dbReference type="GeneID" id="99245459"/>
<protein>
    <submittedName>
        <fullName evidence="1">Uncharacterized protein</fullName>
    </submittedName>
</protein>
<name>A0A6B9F6L6_9EURY</name>
<proteinExistence type="predicted"/>
<dbReference type="EMBL" id="CP034345">
    <property type="protein sequence ID" value="QGX93991.1"/>
    <property type="molecule type" value="Genomic_DNA"/>
</dbReference>
<accession>A0A6B9F6L6</accession>
<evidence type="ECO:0000313" key="1">
    <source>
        <dbReference type="EMBL" id="QGX93991.1"/>
    </source>
</evidence>
<dbReference type="Pfam" id="PF24430">
    <property type="entry name" value="DUF7553"/>
    <property type="match status" value="1"/>
</dbReference>
<dbReference type="Proteomes" id="UP000428325">
    <property type="component" value="Chromosome"/>
</dbReference>
<dbReference type="AlphaFoldDB" id="A0A6B9F6L6"/>
<evidence type="ECO:0000313" key="2">
    <source>
        <dbReference type="Proteomes" id="UP000428325"/>
    </source>
</evidence>
<sequence length="85" mass="9905">MRTLREVNRRLIDAIEEPPETGEERRLDRLAATLWERASRGEGLDAGYRCRVRYKLRTIAETTHDARARHLEHARELLAEHAESG</sequence>